<dbReference type="AlphaFoldDB" id="A0A7I4Y7Y7"/>
<dbReference type="WBParaSite" id="HCON_00065050-00001">
    <property type="protein sequence ID" value="HCON_00065050-00001"/>
    <property type="gene ID" value="HCON_00065050"/>
</dbReference>
<evidence type="ECO:0000313" key="2">
    <source>
        <dbReference type="Proteomes" id="UP000025227"/>
    </source>
</evidence>
<protein>
    <submittedName>
        <fullName evidence="3">Transposase</fullName>
    </submittedName>
</protein>
<accession>A0A7I4Y7Y7</accession>
<feature type="region of interest" description="Disordered" evidence="1">
    <location>
        <begin position="103"/>
        <end position="128"/>
    </location>
</feature>
<sequence>MVGITLHQQWLNRLHNEDIRSLSKVRDIILHIDKAKHTFAGHLIRRNDGRWSATSVCWEPREKKRPRGRPPLRWQDSLAHRNNIHASNSIKRALSDLKRAKPAFSDSACSGDDTESRLKKHTYPGLPV</sequence>
<organism evidence="2 3">
    <name type="scientific">Haemonchus contortus</name>
    <name type="common">Barber pole worm</name>
    <dbReference type="NCBI Taxonomy" id="6289"/>
    <lineage>
        <taxon>Eukaryota</taxon>
        <taxon>Metazoa</taxon>
        <taxon>Ecdysozoa</taxon>
        <taxon>Nematoda</taxon>
        <taxon>Chromadorea</taxon>
        <taxon>Rhabditida</taxon>
        <taxon>Rhabditina</taxon>
        <taxon>Rhabditomorpha</taxon>
        <taxon>Strongyloidea</taxon>
        <taxon>Trichostrongylidae</taxon>
        <taxon>Haemonchus</taxon>
    </lineage>
</organism>
<proteinExistence type="predicted"/>
<reference evidence="3" key="1">
    <citation type="submission" date="2020-12" db="UniProtKB">
        <authorList>
            <consortium name="WormBaseParasite"/>
        </authorList>
    </citation>
    <scope>IDENTIFICATION</scope>
    <source>
        <strain evidence="3">MHco3</strain>
    </source>
</reference>
<evidence type="ECO:0000256" key="1">
    <source>
        <dbReference type="SAM" id="MobiDB-lite"/>
    </source>
</evidence>
<dbReference type="OrthoDB" id="407509at2759"/>
<keyword evidence="2" id="KW-1185">Reference proteome</keyword>
<name>A0A7I4Y7Y7_HAECO</name>
<dbReference type="Proteomes" id="UP000025227">
    <property type="component" value="Unplaced"/>
</dbReference>
<evidence type="ECO:0000313" key="3">
    <source>
        <dbReference type="WBParaSite" id="HCON_00065050-00001"/>
    </source>
</evidence>